<dbReference type="EMBL" id="QRVL01000012">
    <property type="protein sequence ID" value="RGS38365.1"/>
    <property type="molecule type" value="Genomic_DNA"/>
</dbReference>
<gene>
    <name evidence="9" type="ORF">DWX93_12625</name>
</gene>
<evidence type="ECO:0000313" key="10">
    <source>
        <dbReference type="Proteomes" id="UP000266172"/>
    </source>
</evidence>
<feature type="domain" description="Protein kinase" evidence="8">
    <location>
        <begin position="20"/>
        <end position="272"/>
    </location>
</feature>
<dbReference type="PROSITE" id="PS50011">
    <property type="entry name" value="PROTEIN_KINASE_DOM"/>
    <property type="match status" value="1"/>
</dbReference>
<comment type="caution">
    <text evidence="9">The sequence shown here is derived from an EMBL/GenBank/DDBJ whole genome shotgun (WGS) entry which is preliminary data.</text>
</comment>
<dbReference type="InterPro" id="IPR050660">
    <property type="entry name" value="NEK_Ser/Thr_kinase"/>
</dbReference>
<dbReference type="AlphaFoldDB" id="A0A395V6Y6"/>
<name>A0A395V6Y6_9FIRM</name>
<dbReference type="RefSeq" id="WP_118097869.1">
    <property type="nucleotide sequence ID" value="NZ_QRVL01000012.1"/>
</dbReference>
<proteinExistence type="inferred from homology"/>
<dbReference type="SUPFAM" id="SSF56112">
    <property type="entry name" value="Protein kinase-like (PK-like)"/>
    <property type="match status" value="1"/>
</dbReference>
<dbReference type="InterPro" id="IPR017441">
    <property type="entry name" value="Protein_kinase_ATP_BS"/>
</dbReference>
<evidence type="ECO:0000256" key="4">
    <source>
        <dbReference type="ARBA" id="ARBA00022741"/>
    </source>
</evidence>
<keyword evidence="9" id="KW-0723">Serine/threonine-protein kinase</keyword>
<feature type="binding site" evidence="7">
    <location>
        <position position="49"/>
    </location>
    <ligand>
        <name>ATP</name>
        <dbReference type="ChEBI" id="CHEBI:30616"/>
    </ligand>
</feature>
<evidence type="ECO:0000256" key="1">
    <source>
        <dbReference type="ARBA" id="ARBA00010886"/>
    </source>
</evidence>
<dbReference type="GO" id="GO:0004674">
    <property type="term" value="F:protein serine/threonine kinase activity"/>
    <property type="evidence" value="ECO:0007669"/>
    <property type="project" value="UniProtKB-KW"/>
</dbReference>
<dbReference type="EC" id="2.7.11.1" evidence="2"/>
<evidence type="ECO:0000256" key="6">
    <source>
        <dbReference type="ARBA" id="ARBA00022840"/>
    </source>
</evidence>
<reference evidence="9 10" key="1">
    <citation type="submission" date="2018-08" db="EMBL/GenBank/DDBJ databases">
        <title>A genome reference for cultivated species of the human gut microbiota.</title>
        <authorList>
            <person name="Zou Y."/>
            <person name="Xue W."/>
            <person name="Luo G."/>
        </authorList>
    </citation>
    <scope>NUCLEOTIDE SEQUENCE [LARGE SCALE GENOMIC DNA]</scope>
    <source>
        <strain evidence="9 10">AF22-12AC</strain>
    </source>
</reference>
<dbReference type="GO" id="GO:0005524">
    <property type="term" value="F:ATP binding"/>
    <property type="evidence" value="ECO:0007669"/>
    <property type="project" value="UniProtKB-UniRule"/>
</dbReference>
<keyword evidence="3" id="KW-0808">Transferase</keyword>
<evidence type="ECO:0000313" key="9">
    <source>
        <dbReference type="EMBL" id="RGS38365.1"/>
    </source>
</evidence>
<dbReference type="InterPro" id="IPR011009">
    <property type="entry name" value="Kinase-like_dom_sf"/>
</dbReference>
<protein>
    <recommendedName>
        <fullName evidence="2">non-specific serine/threonine protein kinase</fullName>
        <ecNumber evidence="2">2.7.11.1</ecNumber>
    </recommendedName>
</protein>
<dbReference type="Pfam" id="PF00069">
    <property type="entry name" value="Pkinase"/>
    <property type="match status" value="1"/>
</dbReference>
<dbReference type="InterPro" id="IPR000719">
    <property type="entry name" value="Prot_kinase_dom"/>
</dbReference>
<evidence type="ECO:0000256" key="2">
    <source>
        <dbReference type="ARBA" id="ARBA00012513"/>
    </source>
</evidence>
<dbReference type="PANTHER" id="PTHR43671">
    <property type="entry name" value="SERINE/THREONINE-PROTEIN KINASE NEK"/>
    <property type="match status" value="1"/>
</dbReference>
<evidence type="ECO:0000256" key="3">
    <source>
        <dbReference type="ARBA" id="ARBA00022679"/>
    </source>
</evidence>
<dbReference type="CDD" id="cd14014">
    <property type="entry name" value="STKc_PknB_like"/>
    <property type="match status" value="1"/>
</dbReference>
<comment type="similarity">
    <text evidence="1">Belongs to the protein kinase superfamily. NEK Ser/Thr protein kinase family. NIMA subfamily.</text>
</comment>
<accession>A0A395V6Y6</accession>
<dbReference type="PANTHER" id="PTHR43671:SF13">
    <property type="entry name" value="SERINE_THREONINE-PROTEIN KINASE NEK2"/>
    <property type="match status" value="1"/>
</dbReference>
<organism evidence="9 10">
    <name type="scientific">Roseburia hominis</name>
    <dbReference type="NCBI Taxonomy" id="301301"/>
    <lineage>
        <taxon>Bacteria</taxon>
        <taxon>Bacillati</taxon>
        <taxon>Bacillota</taxon>
        <taxon>Clostridia</taxon>
        <taxon>Lachnospirales</taxon>
        <taxon>Lachnospiraceae</taxon>
        <taxon>Roseburia</taxon>
    </lineage>
</organism>
<dbReference type="PROSITE" id="PS00107">
    <property type="entry name" value="PROTEIN_KINASE_ATP"/>
    <property type="match status" value="1"/>
</dbReference>
<dbReference type="Gene3D" id="1.10.510.10">
    <property type="entry name" value="Transferase(Phosphotransferase) domain 1"/>
    <property type="match status" value="1"/>
</dbReference>
<dbReference type="Proteomes" id="UP000266172">
    <property type="component" value="Unassembled WGS sequence"/>
</dbReference>
<keyword evidence="5 9" id="KW-0418">Kinase</keyword>
<evidence type="ECO:0000259" key="8">
    <source>
        <dbReference type="PROSITE" id="PS50011"/>
    </source>
</evidence>
<keyword evidence="4 7" id="KW-0547">Nucleotide-binding</keyword>
<evidence type="ECO:0000256" key="7">
    <source>
        <dbReference type="PROSITE-ProRule" id="PRU10141"/>
    </source>
</evidence>
<keyword evidence="6 7" id="KW-0067">ATP-binding</keyword>
<sequence>MSHYERSGFCIEEVILFGKYRILSVLGSGSFGTVFLAEHLKLKIYRAIKRIPRSLSDRSSFSLESDFLAEAALLKNLNHPGIPLIYDIDEDDAYLYMIEEYIQGESLETFVSHQKSISEELIVKLGIQLCDIFTYLHHLSPYPILYQDLKPEHIILCGDQVKLLDFGIASFFTGFGKNFQLYGTSRYCAPEILRGQPVTPAADIYSLGRVLTELSDAMSCRCSRQLRYILEQACTADPTDRCQEACDLKAALLRVPLSENQQSSHLIRNIAVIGSRPGAGATHISISLVSTMNQKHFPAIYAAADGSASLLHAARANHRLIDQNGIFIYGSFRGIPDYGDGISVSVPPDDCVVRDYGTRAPALAELASFDLILFVLNGGDWDFVQAAAYGKQLALLPQTRFLCNHGCCSAAKAYARQLGHRVYCFPEDAVPYDTTPEKERLVSSILPKKGGRRHLLF</sequence>
<evidence type="ECO:0000256" key="5">
    <source>
        <dbReference type="ARBA" id="ARBA00022777"/>
    </source>
</evidence>